<dbReference type="InterPro" id="IPR017560">
    <property type="entry name" value="Cyt_c_biogenesis_CcmI"/>
</dbReference>
<organism evidence="3 4">
    <name type="scientific">Belnapia arida</name>
    <dbReference type="NCBI Taxonomy" id="2804533"/>
    <lineage>
        <taxon>Bacteria</taxon>
        <taxon>Pseudomonadati</taxon>
        <taxon>Pseudomonadota</taxon>
        <taxon>Alphaproteobacteria</taxon>
        <taxon>Acetobacterales</taxon>
        <taxon>Roseomonadaceae</taxon>
        <taxon>Belnapia</taxon>
    </lineage>
</organism>
<dbReference type="SUPFAM" id="SSF48452">
    <property type="entry name" value="TPR-like"/>
    <property type="match status" value="1"/>
</dbReference>
<sequence>MNWFPFWPLLGLLAVAAILPLATSLFRPPAARGRREADLALYRAQMEELDREREAGRLDEAAHRAAVLEVQRRLLAAPAEAGTRSGRGAKLALWGMVAAVPLLALALYWPSALPDMPSAPFSLRQQVAARDEEMLELLRSRLARLDPATPQAQEGYRLLGNAERSRGALGPAAAAFKRALDARFDPELMSQLAQILIEDDKLDEARRILAAALPRAPQHVGLRFLSGLVEAKAGRPERARELWQALVAEAPPEAPWRTMVERRMQELP</sequence>
<evidence type="ECO:0000313" key="4">
    <source>
        <dbReference type="Proteomes" id="UP000660885"/>
    </source>
</evidence>
<name>A0ABS1U8B5_9PROT</name>
<dbReference type="InterPro" id="IPR011990">
    <property type="entry name" value="TPR-like_helical_dom_sf"/>
</dbReference>
<feature type="transmembrane region" description="Helical" evidence="2">
    <location>
        <begin position="91"/>
        <end position="109"/>
    </location>
</feature>
<gene>
    <name evidence="3" type="primary">ccmI</name>
    <name evidence="3" type="ORF">JMJ56_23190</name>
</gene>
<keyword evidence="2" id="KW-1133">Transmembrane helix</keyword>
<dbReference type="RefSeq" id="WP_202834151.1">
    <property type="nucleotide sequence ID" value="NZ_JAETWB010000019.1"/>
</dbReference>
<evidence type="ECO:0000313" key="3">
    <source>
        <dbReference type="EMBL" id="MBL6080922.1"/>
    </source>
</evidence>
<keyword evidence="4" id="KW-1185">Reference proteome</keyword>
<reference evidence="3 4" key="1">
    <citation type="submission" date="2021-01" db="EMBL/GenBank/DDBJ databases">
        <title>Belnapia mucosa sp. nov. and Belnapia arida sp. nov., isolated from the Tabernas Desert (Almeria, Spain).</title>
        <authorList>
            <person name="Molina-Menor E."/>
            <person name="Vidal-Verdu A."/>
            <person name="Calonge A."/>
            <person name="Satari L."/>
            <person name="Pereto J."/>
            <person name="Porcar M."/>
        </authorList>
    </citation>
    <scope>NUCLEOTIDE SEQUENCE [LARGE SCALE GENOMIC DNA]</scope>
    <source>
        <strain evidence="3 4">T18</strain>
    </source>
</reference>
<dbReference type="Proteomes" id="UP000660885">
    <property type="component" value="Unassembled WGS sequence"/>
</dbReference>
<dbReference type="NCBIfam" id="TIGR03142">
    <property type="entry name" value="cytochro_ccmI"/>
    <property type="match status" value="1"/>
</dbReference>
<keyword evidence="2" id="KW-0812">Transmembrane</keyword>
<dbReference type="EMBL" id="JAETWB010000019">
    <property type="protein sequence ID" value="MBL6080922.1"/>
    <property type="molecule type" value="Genomic_DNA"/>
</dbReference>
<accession>A0ABS1U8B5</accession>
<feature type="transmembrane region" description="Helical" evidence="2">
    <location>
        <begin position="6"/>
        <end position="26"/>
    </location>
</feature>
<keyword evidence="1" id="KW-0201">Cytochrome c-type biogenesis</keyword>
<proteinExistence type="predicted"/>
<comment type="caution">
    <text evidence="3">The sequence shown here is derived from an EMBL/GenBank/DDBJ whole genome shotgun (WGS) entry which is preliminary data.</text>
</comment>
<evidence type="ECO:0000256" key="2">
    <source>
        <dbReference type="SAM" id="Phobius"/>
    </source>
</evidence>
<dbReference type="Gene3D" id="1.25.40.10">
    <property type="entry name" value="Tetratricopeptide repeat domain"/>
    <property type="match status" value="1"/>
</dbReference>
<evidence type="ECO:0000256" key="1">
    <source>
        <dbReference type="ARBA" id="ARBA00022748"/>
    </source>
</evidence>
<keyword evidence="2" id="KW-0472">Membrane</keyword>
<protein>
    <submittedName>
        <fullName evidence="3">C-type cytochrome biogenesis protein CcmI</fullName>
    </submittedName>
</protein>